<dbReference type="InterPro" id="IPR036942">
    <property type="entry name" value="Beta-barrel_TonB_sf"/>
</dbReference>
<reference evidence="14" key="1">
    <citation type="journal article" date="2019" name="Int. J. Syst. Evol. Microbiol.">
        <title>The Global Catalogue of Microorganisms (GCM) 10K type strain sequencing project: providing services to taxonomists for standard genome sequencing and annotation.</title>
        <authorList>
            <consortium name="The Broad Institute Genomics Platform"/>
            <consortium name="The Broad Institute Genome Sequencing Center for Infectious Disease"/>
            <person name="Wu L."/>
            <person name="Ma J."/>
        </authorList>
    </citation>
    <scope>NUCLEOTIDE SEQUENCE [LARGE SCALE GENOMIC DNA]</scope>
    <source>
        <strain evidence="14">JCM 17917</strain>
    </source>
</reference>
<dbReference type="InterPro" id="IPR037066">
    <property type="entry name" value="Plug_dom_sf"/>
</dbReference>
<evidence type="ECO:0000256" key="10">
    <source>
        <dbReference type="SAM" id="SignalP"/>
    </source>
</evidence>
<dbReference type="Proteomes" id="UP001501844">
    <property type="component" value="Unassembled WGS sequence"/>
</dbReference>
<keyword evidence="4 8" id="KW-0812">Transmembrane</keyword>
<proteinExistence type="inferred from homology"/>
<keyword evidence="5 9" id="KW-0798">TonB box</keyword>
<dbReference type="Pfam" id="PF00593">
    <property type="entry name" value="TonB_dep_Rec_b-barrel"/>
    <property type="match status" value="1"/>
</dbReference>
<dbReference type="InterPro" id="IPR023996">
    <property type="entry name" value="TonB-dep_OMP_SusC/RagA"/>
</dbReference>
<keyword evidence="2 8" id="KW-0813">Transport</keyword>
<gene>
    <name evidence="13" type="ORF">GCM10023183_32120</name>
</gene>
<evidence type="ECO:0000256" key="1">
    <source>
        <dbReference type="ARBA" id="ARBA00004571"/>
    </source>
</evidence>
<dbReference type="Pfam" id="PF07715">
    <property type="entry name" value="Plug"/>
    <property type="match status" value="1"/>
</dbReference>
<comment type="similarity">
    <text evidence="8 9">Belongs to the TonB-dependent receptor family.</text>
</comment>
<dbReference type="InterPro" id="IPR039426">
    <property type="entry name" value="TonB-dep_rcpt-like"/>
</dbReference>
<feature type="domain" description="TonB-dependent receptor plug" evidence="12">
    <location>
        <begin position="118"/>
        <end position="233"/>
    </location>
</feature>
<feature type="chain" id="PRO_5046611470" evidence="10">
    <location>
        <begin position="22"/>
        <end position="1005"/>
    </location>
</feature>
<dbReference type="NCBIfam" id="TIGR04057">
    <property type="entry name" value="SusC_RagA_signa"/>
    <property type="match status" value="1"/>
</dbReference>
<sequence length="1005" mass="109108">MKKALLFSFVFVLALVTQAWAQNRTVTGRVTDAQTGEGMPGVTVQLKGTTTASPTDVNGGYEISVPSNGGTLVFTFIGYAKQEIAVGSQSTVNVKLGSDARQISEIVITGYGVQEKLEPAGSTARVSGATIENLPVQSFDRALQGRAAGVQVTALSGQPGGAINVRVRGQGSINAGNEPLYIIDGVMVASGQTSGQSSSNALSSINPNDIESMEVLKDAAAASIYGAQAANGVVLITTKRGKSGKTNFTFSGQEGVVERIKKLDVTTAAEFAELRIEALYNQYFDIYGPTVPTNPVQDTRTYTRNLAIAAHGDPATVKNTDWQETIYRKGRLRTYDFSANGGDEKTRFLLSASYNKQEGQILKSDFARATARLNLDHKVNDRLSFLANISLANTKQNGNIADGAFINSPQFSAPLILPNQPVYREDGSFNAPLAGAFSYNILQNTLLELRQAVTNQTVSSFKAVYKVAPGIFVSALAGVDFADTQDDNYRDPRVPQFAAIGGQATNINRRTLNWNSNVTLNYNKTFAELHNFSALVGTEYREETRETSTAQGEGFPSGQFQTLASAANPKAVSGTYTTYKMGGIFTNLKYDLGEKYFLSGTLRYDGSSKFGANNRFGLFYAGAVAWALNREAFLANATYLDNLKLRLSYGVTGNSNIDNFASLGLLGSGPNYTGTSGIRPSQLPNPDLTWEEAKTLNLGLDWSFFNSRVSGAVDVYRRNNERLLLARQLPTDTGFGSVWENAGVVLNEGVEVELNTVNVDAGGFKWSTNFNVTFQRNEIKELYGGLQNIGTGLRVGQPIDILWYPEYAGVNPADGRPMYYDSLGNITYTLRARDSKVTGQYLPKTFGGLANSFQYKGLSLDVFFQGSFGSKTLNNNSYFMANSAGTTYNQTRDQYTERWTTPGQITDVPRPYGGGTEPNTSGVFNFSTKQVEDNSYIRLKQLTLAYNLPQTLISRAKLTNVRVFVQGLNLVTWTGYSGLDPELLFNEIGTYPQGKQYSGGLSVSF</sequence>
<organism evidence="13 14">
    <name type="scientific">Nibribacter koreensis</name>
    <dbReference type="NCBI Taxonomy" id="1084519"/>
    <lineage>
        <taxon>Bacteria</taxon>
        <taxon>Pseudomonadati</taxon>
        <taxon>Bacteroidota</taxon>
        <taxon>Cytophagia</taxon>
        <taxon>Cytophagales</taxon>
        <taxon>Hymenobacteraceae</taxon>
        <taxon>Nibribacter</taxon>
    </lineage>
</organism>
<evidence type="ECO:0000259" key="11">
    <source>
        <dbReference type="Pfam" id="PF00593"/>
    </source>
</evidence>
<accession>A0ABP8FX54</accession>
<evidence type="ECO:0000256" key="8">
    <source>
        <dbReference type="PROSITE-ProRule" id="PRU01360"/>
    </source>
</evidence>
<keyword evidence="10" id="KW-0732">Signal</keyword>
<keyword evidence="14" id="KW-1185">Reference proteome</keyword>
<dbReference type="RefSeq" id="WP_345168405.1">
    <property type="nucleotide sequence ID" value="NZ_BAABGX010000003.1"/>
</dbReference>
<comment type="subcellular location">
    <subcellularLocation>
        <location evidence="1 8">Cell outer membrane</location>
        <topology evidence="1 8">Multi-pass membrane protein</topology>
    </subcellularLocation>
</comment>
<evidence type="ECO:0000256" key="5">
    <source>
        <dbReference type="ARBA" id="ARBA00023077"/>
    </source>
</evidence>
<dbReference type="Pfam" id="PF13715">
    <property type="entry name" value="CarbopepD_reg_2"/>
    <property type="match status" value="1"/>
</dbReference>
<dbReference type="InterPro" id="IPR008969">
    <property type="entry name" value="CarboxyPept-like_regulatory"/>
</dbReference>
<dbReference type="InterPro" id="IPR000531">
    <property type="entry name" value="Beta-barrel_TonB"/>
</dbReference>
<dbReference type="EMBL" id="BAABGX010000003">
    <property type="protein sequence ID" value="GAA4312876.1"/>
    <property type="molecule type" value="Genomic_DNA"/>
</dbReference>
<evidence type="ECO:0000313" key="13">
    <source>
        <dbReference type="EMBL" id="GAA4312876.1"/>
    </source>
</evidence>
<dbReference type="Gene3D" id="2.40.170.20">
    <property type="entry name" value="TonB-dependent receptor, beta-barrel domain"/>
    <property type="match status" value="1"/>
</dbReference>
<keyword evidence="6 8" id="KW-0472">Membrane</keyword>
<keyword evidence="7 8" id="KW-0998">Cell outer membrane</keyword>
<evidence type="ECO:0000256" key="3">
    <source>
        <dbReference type="ARBA" id="ARBA00022452"/>
    </source>
</evidence>
<evidence type="ECO:0000256" key="9">
    <source>
        <dbReference type="RuleBase" id="RU003357"/>
    </source>
</evidence>
<evidence type="ECO:0000313" key="14">
    <source>
        <dbReference type="Proteomes" id="UP001501844"/>
    </source>
</evidence>
<dbReference type="SUPFAM" id="SSF56935">
    <property type="entry name" value="Porins"/>
    <property type="match status" value="1"/>
</dbReference>
<keyword evidence="3 8" id="KW-1134">Transmembrane beta strand</keyword>
<feature type="signal peptide" evidence="10">
    <location>
        <begin position="1"/>
        <end position="21"/>
    </location>
</feature>
<dbReference type="NCBIfam" id="TIGR04056">
    <property type="entry name" value="OMP_RagA_SusC"/>
    <property type="match status" value="1"/>
</dbReference>
<evidence type="ECO:0000256" key="2">
    <source>
        <dbReference type="ARBA" id="ARBA00022448"/>
    </source>
</evidence>
<evidence type="ECO:0000256" key="6">
    <source>
        <dbReference type="ARBA" id="ARBA00023136"/>
    </source>
</evidence>
<dbReference type="SUPFAM" id="SSF49464">
    <property type="entry name" value="Carboxypeptidase regulatory domain-like"/>
    <property type="match status" value="1"/>
</dbReference>
<dbReference type="PROSITE" id="PS52016">
    <property type="entry name" value="TONB_DEPENDENT_REC_3"/>
    <property type="match status" value="1"/>
</dbReference>
<dbReference type="Gene3D" id="2.170.130.10">
    <property type="entry name" value="TonB-dependent receptor, plug domain"/>
    <property type="match status" value="1"/>
</dbReference>
<dbReference type="InterPro" id="IPR023997">
    <property type="entry name" value="TonB-dep_OMP_SusC/RagA_CS"/>
</dbReference>
<feature type="domain" description="TonB-dependent receptor-like beta-barrel" evidence="11">
    <location>
        <begin position="365"/>
        <end position="969"/>
    </location>
</feature>
<comment type="caution">
    <text evidence="13">The sequence shown here is derived from an EMBL/GenBank/DDBJ whole genome shotgun (WGS) entry which is preliminary data.</text>
</comment>
<evidence type="ECO:0000256" key="7">
    <source>
        <dbReference type="ARBA" id="ARBA00023237"/>
    </source>
</evidence>
<evidence type="ECO:0000256" key="4">
    <source>
        <dbReference type="ARBA" id="ARBA00022692"/>
    </source>
</evidence>
<dbReference type="InterPro" id="IPR012910">
    <property type="entry name" value="Plug_dom"/>
</dbReference>
<dbReference type="Gene3D" id="2.60.40.1120">
    <property type="entry name" value="Carboxypeptidase-like, regulatory domain"/>
    <property type="match status" value="1"/>
</dbReference>
<name>A0ABP8FX54_9BACT</name>
<evidence type="ECO:0000259" key="12">
    <source>
        <dbReference type="Pfam" id="PF07715"/>
    </source>
</evidence>
<protein>
    <submittedName>
        <fullName evidence="13">SusC/RagA family TonB-linked outer membrane protein</fullName>
    </submittedName>
</protein>